<sequence>MRPLNWLRRDKPRKADPAPSRWAWRLERWMLTPSIRLALRAGIPFALAFGAVTGWFSVEENRMMVLDTIAELRASVEQRPEFMVNVMAVEGAGPEVAADIRDIMPFDLPTSSFDLDLEQLRDTIEGLDPVAEASLRIRSGGVLEVDVTERTPVAVWRTYEQLTLIDAGGAHVAEIPTRLARPDLPLIAGDGADKHVPEALALIQAADPLGDRMRGLVRIGERRWDVVLDRDQRILLPEEGALQALERVIALDEAQDLLARDIARVDMRLGDRPTVQMNEAATQAWWQIRAPAGAVTQAGDEQ</sequence>
<accession>A0A4S4NH97</accession>
<dbReference type="Proteomes" id="UP000306602">
    <property type="component" value="Unassembled WGS sequence"/>
</dbReference>
<dbReference type="InterPro" id="IPR005548">
    <property type="entry name" value="Cell_div_FtsQ/DivIB_C"/>
</dbReference>
<name>A0A4S4NH97_9RHOB</name>
<evidence type="ECO:0000256" key="7">
    <source>
        <dbReference type="ARBA" id="ARBA00023136"/>
    </source>
</evidence>
<evidence type="ECO:0000256" key="5">
    <source>
        <dbReference type="ARBA" id="ARBA00022692"/>
    </source>
</evidence>
<dbReference type="GO" id="GO:0032153">
    <property type="term" value="C:cell division site"/>
    <property type="evidence" value="ECO:0007669"/>
    <property type="project" value="UniProtKB-UniRule"/>
</dbReference>
<dbReference type="PROSITE" id="PS51779">
    <property type="entry name" value="POTRA"/>
    <property type="match status" value="1"/>
</dbReference>
<evidence type="ECO:0000259" key="10">
    <source>
        <dbReference type="PROSITE" id="PS51779"/>
    </source>
</evidence>
<feature type="transmembrane region" description="Helical" evidence="9">
    <location>
        <begin position="37"/>
        <end position="58"/>
    </location>
</feature>
<dbReference type="OrthoDB" id="9783091at2"/>
<gene>
    <name evidence="9" type="primary">ftsQ</name>
    <name evidence="11" type="ORF">E4Z66_05705</name>
</gene>
<keyword evidence="8 9" id="KW-0131">Cell cycle</keyword>
<keyword evidence="7 9" id="KW-0472">Membrane</keyword>
<evidence type="ECO:0000313" key="12">
    <source>
        <dbReference type="Proteomes" id="UP000306602"/>
    </source>
</evidence>
<dbReference type="InterPro" id="IPR034746">
    <property type="entry name" value="POTRA"/>
</dbReference>
<dbReference type="InterPro" id="IPR026579">
    <property type="entry name" value="FtsQ"/>
</dbReference>
<evidence type="ECO:0000256" key="2">
    <source>
        <dbReference type="ARBA" id="ARBA00022475"/>
    </source>
</evidence>
<dbReference type="RefSeq" id="WP_136461970.1">
    <property type="nucleotide sequence ID" value="NZ_SRKY01000001.1"/>
</dbReference>
<evidence type="ECO:0000256" key="6">
    <source>
        <dbReference type="ARBA" id="ARBA00022989"/>
    </source>
</evidence>
<dbReference type="InterPro" id="IPR045335">
    <property type="entry name" value="FtsQ_C_sf"/>
</dbReference>
<reference evidence="11 12" key="1">
    <citation type="submission" date="2019-04" db="EMBL/GenBank/DDBJ databases">
        <title>Shimia ponticola sp. nov., isolated from seawater.</title>
        <authorList>
            <person name="Kim Y.-O."/>
            <person name="Yoon J.-H."/>
        </authorList>
    </citation>
    <scope>NUCLEOTIDE SEQUENCE [LARGE SCALE GENOMIC DNA]</scope>
    <source>
        <strain evidence="11 12">MYP11</strain>
    </source>
</reference>
<comment type="caution">
    <text evidence="11">The sequence shown here is derived from an EMBL/GenBank/DDBJ whole genome shotgun (WGS) entry which is preliminary data.</text>
</comment>
<dbReference type="GO" id="GO:0005886">
    <property type="term" value="C:plasma membrane"/>
    <property type="evidence" value="ECO:0007669"/>
    <property type="project" value="UniProtKB-SubCell"/>
</dbReference>
<dbReference type="GO" id="GO:0090529">
    <property type="term" value="P:cell septum assembly"/>
    <property type="evidence" value="ECO:0007669"/>
    <property type="project" value="InterPro"/>
</dbReference>
<dbReference type="GO" id="GO:0043093">
    <property type="term" value="P:FtsZ-dependent cytokinesis"/>
    <property type="evidence" value="ECO:0007669"/>
    <property type="project" value="UniProtKB-UniRule"/>
</dbReference>
<organism evidence="11 12">
    <name type="scientific">Aliishimia ponticola</name>
    <dbReference type="NCBI Taxonomy" id="2499833"/>
    <lineage>
        <taxon>Bacteria</taxon>
        <taxon>Pseudomonadati</taxon>
        <taxon>Pseudomonadota</taxon>
        <taxon>Alphaproteobacteria</taxon>
        <taxon>Rhodobacterales</taxon>
        <taxon>Paracoccaceae</taxon>
        <taxon>Aliishimia</taxon>
    </lineage>
</organism>
<keyword evidence="4 9" id="KW-0132">Cell division</keyword>
<evidence type="ECO:0000256" key="4">
    <source>
        <dbReference type="ARBA" id="ARBA00022618"/>
    </source>
</evidence>
<dbReference type="PANTHER" id="PTHR35851:SF1">
    <property type="entry name" value="CELL DIVISION PROTEIN FTSQ"/>
    <property type="match status" value="1"/>
</dbReference>
<dbReference type="HAMAP" id="MF_00911">
    <property type="entry name" value="FtsQ_subfam"/>
    <property type="match status" value="1"/>
</dbReference>
<evidence type="ECO:0000256" key="3">
    <source>
        <dbReference type="ARBA" id="ARBA00022519"/>
    </source>
</evidence>
<keyword evidence="2 9" id="KW-1003">Cell membrane</keyword>
<keyword evidence="3 9" id="KW-0997">Cell inner membrane</keyword>
<proteinExistence type="inferred from homology"/>
<protein>
    <recommendedName>
        <fullName evidence="9">Cell division protein FtsQ</fullName>
    </recommendedName>
</protein>
<evidence type="ECO:0000256" key="9">
    <source>
        <dbReference type="HAMAP-Rule" id="MF_00911"/>
    </source>
</evidence>
<evidence type="ECO:0000256" key="8">
    <source>
        <dbReference type="ARBA" id="ARBA00023306"/>
    </source>
</evidence>
<keyword evidence="12" id="KW-1185">Reference proteome</keyword>
<comment type="function">
    <text evidence="9">Essential cell division protein.</text>
</comment>
<evidence type="ECO:0000256" key="1">
    <source>
        <dbReference type="ARBA" id="ARBA00004370"/>
    </source>
</evidence>
<evidence type="ECO:0000313" key="11">
    <source>
        <dbReference type="EMBL" id="THH39052.1"/>
    </source>
</evidence>
<dbReference type="PANTHER" id="PTHR35851">
    <property type="entry name" value="CELL DIVISION PROTEIN FTSQ"/>
    <property type="match status" value="1"/>
</dbReference>
<feature type="domain" description="POTRA" evidence="10">
    <location>
        <begin position="82"/>
        <end position="150"/>
    </location>
</feature>
<comment type="similarity">
    <text evidence="9">Belongs to the FtsQ/DivIB family. FtsQ subfamily.</text>
</comment>
<dbReference type="Gene3D" id="3.40.50.11690">
    <property type="entry name" value="Cell division protein FtsQ/DivIB"/>
    <property type="match status" value="1"/>
</dbReference>
<dbReference type="Pfam" id="PF03799">
    <property type="entry name" value="FtsQ_DivIB_C"/>
    <property type="match status" value="1"/>
</dbReference>
<keyword evidence="6 9" id="KW-1133">Transmembrane helix</keyword>
<dbReference type="EMBL" id="SRKY01000001">
    <property type="protein sequence ID" value="THH39052.1"/>
    <property type="molecule type" value="Genomic_DNA"/>
</dbReference>
<keyword evidence="5 9" id="KW-0812">Transmembrane</keyword>
<comment type="subcellular location">
    <subcellularLocation>
        <location evidence="9">Cell inner membrane</location>
        <topology evidence="9">Single-pass type II membrane protein</topology>
    </subcellularLocation>
    <subcellularLocation>
        <location evidence="1">Membrane</location>
    </subcellularLocation>
    <text evidence="9">Localizes to the division septum.</text>
</comment>
<dbReference type="AlphaFoldDB" id="A0A4S4NH97"/>